<dbReference type="Pfam" id="PF13365">
    <property type="entry name" value="Trypsin_2"/>
    <property type="match status" value="1"/>
</dbReference>
<dbReference type="EMBL" id="LT554760">
    <property type="protein sequence ID" value="SAM07424.1"/>
    <property type="molecule type" value="Genomic_DNA"/>
</dbReference>
<dbReference type="PANTHER" id="PTHR46366:SF1">
    <property type="entry name" value="PDZ DOMAIN-CONTAINING PROTEIN C1685.05"/>
    <property type="match status" value="1"/>
</dbReference>
<keyword evidence="9" id="KW-1185">Reference proteome</keyword>
<evidence type="ECO:0000256" key="4">
    <source>
        <dbReference type="ARBA" id="ARBA00020338"/>
    </source>
</evidence>
<dbReference type="InterPro" id="IPR001478">
    <property type="entry name" value="PDZ"/>
</dbReference>
<dbReference type="AlphaFoldDB" id="A0A168RUT9"/>
<dbReference type="InterPro" id="IPR009003">
    <property type="entry name" value="Peptidase_S1_PA"/>
</dbReference>
<comment type="subcellular location">
    <subcellularLocation>
        <location evidence="2">Nucleus</location>
    </subcellularLocation>
</comment>
<sequence length="1040" mass="115092">MPRPLEPDNAIDRDPLYRAADKSNTWMNVKQATLMKQPSLLAPEQQVNKMPVTKKTTATWETTLEKCIKSIVSIKATRVRCLDTEIPGVFSATGFVVDAKRGIILSNRHVVSVSPIVAQAVLSNYEEIELKPIYRDPVHDFGFLQYDPSKVRFLDIDAIELYPEGARVGQEIRVVGNDAGEKLSILSGTLARLDREAPDYGIGEYNDFNTFYLQAASSTSSGSSGSPVLDLQGRAIALNAGGASRASSSYYLPLYRVRRALLCIQQHQHQVISRGTLQTEFIYRSYDELLQLGLAKHIEQRLRSLDASDDEDDDDDGDDAHQGLLVVKSLLPGGPASAHLEPGDILLTVNGQLVSTFIELEDILDTSVNRSIEMVVSRAGELTECSLLVQDLHTITPHRYVEFGGGVMHDLSYQMAHSYGLSLNNPGVYVAAAGYIMGTAHALRRSVIQSVNNQVVHHLDDFIAILQQIPHGSRVPIRFYSLSRAMKDRVMLLHVDRRWHQFSLAVRNDQTGLWDYHTLGPPPLGKSPPPSVVSAPKPSCDPCPLKRLSKCLVSVDSYPPFVIDGLRTSHSFGAGLIVSLDPPLLVCDRDTVPTALCDISLTFSNSVTVAAKVEFLHPFYNFAILSFVTAPLWSSGLEIHAAEFSDSELRQNDQTTYVGMGGDSTPIIKKTYIATTRAIRTKECTPARYRAVNVQALKAGESLGGQGGVLADDQGRVQAYWMSFSTEDDDKEVMNIMGGLPTHLWQLMVTKMIQFCKASNNGGVGKAISRPHVRGLDAEFWTMQLVHARLLNLPEKWLAIFGESDHPHVMYLLGFTNPSSPCAQVLKVGDLLLSINGDIMSSTTDLNRYDQEELLTMVVFRDGQEMTLSVPTTLFDGQETTRVIGWQGLFVQEPYQAANEQMREQVPDGVYVSCCLFGSPAQVSIQVGVWITEIDRVPVPTLDSFLTAITTTTKATTKTTTATTGSSKSTHWLLSQPTVAENELTHTEQPTHVRVKYITRNNVSHVSMLRLDHHYWPTWQIKKDATNPLGWRHEAFPPPL</sequence>
<dbReference type="STRING" id="4829.A0A168RUT9"/>
<dbReference type="SUPFAM" id="SSF50156">
    <property type="entry name" value="PDZ domain-like"/>
    <property type="match status" value="3"/>
</dbReference>
<dbReference type="SUPFAM" id="SSF50494">
    <property type="entry name" value="Trypsin-like serine proteases"/>
    <property type="match status" value="2"/>
</dbReference>
<evidence type="ECO:0000313" key="8">
    <source>
        <dbReference type="EMBL" id="SAM07424.1"/>
    </source>
</evidence>
<comment type="similarity">
    <text evidence="3">Belongs to the peptidase S1C family.</text>
</comment>
<dbReference type="Pfam" id="PF17820">
    <property type="entry name" value="PDZ_6"/>
    <property type="match status" value="1"/>
</dbReference>
<protein>
    <recommendedName>
        <fullName evidence="4">Pro-apoptotic serine protease NMA111</fullName>
    </recommendedName>
    <alternativeName>
        <fullName evidence="5">Pro-apoptotic serine protease nma111</fullName>
    </alternativeName>
</protein>
<dbReference type="OrthoDB" id="4217619at2759"/>
<keyword evidence="6" id="KW-0539">Nucleus</keyword>
<evidence type="ECO:0000259" key="7">
    <source>
        <dbReference type="PROSITE" id="PS50106"/>
    </source>
</evidence>
<dbReference type="InterPro" id="IPR001940">
    <property type="entry name" value="Peptidase_S1C"/>
</dbReference>
<evidence type="ECO:0000256" key="5">
    <source>
        <dbReference type="ARBA" id="ARBA00021524"/>
    </source>
</evidence>
<evidence type="ECO:0000256" key="3">
    <source>
        <dbReference type="ARBA" id="ARBA00010541"/>
    </source>
</evidence>
<dbReference type="Proteomes" id="UP000078561">
    <property type="component" value="Unassembled WGS sequence"/>
</dbReference>
<dbReference type="GO" id="GO:0004252">
    <property type="term" value="F:serine-type endopeptidase activity"/>
    <property type="evidence" value="ECO:0007669"/>
    <property type="project" value="InterPro"/>
</dbReference>
<dbReference type="InterPro" id="IPR036034">
    <property type="entry name" value="PDZ_sf"/>
</dbReference>
<dbReference type="SMART" id="SM00228">
    <property type="entry name" value="PDZ"/>
    <property type="match status" value="3"/>
</dbReference>
<dbReference type="PROSITE" id="PS50106">
    <property type="entry name" value="PDZ"/>
    <property type="match status" value="1"/>
</dbReference>
<accession>A0A168RUT9</accession>
<dbReference type="OMA" id="LCNYEEI"/>
<feature type="domain" description="PDZ" evidence="7">
    <location>
        <begin position="325"/>
        <end position="352"/>
    </location>
</feature>
<proteinExistence type="inferred from homology"/>
<dbReference type="InParanoid" id="A0A168RUT9"/>
<organism evidence="8">
    <name type="scientific">Absidia glauca</name>
    <name type="common">Pin mould</name>
    <dbReference type="NCBI Taxonomy" id="4829"/>
    <lineage>
        <taxon>Eukaryota</taxon>
        <taxon>Fungi</taxon>
        <taxon>Fungi incertae sedis</taxon>
        <taxon>Mucoromycota</taxon>
        <taxon>Mucoromycotina</taxon>
        <taxon>Mucoromycetes</taxon>
        <taxon>Mucorales</taxon>
        <taxon>Cunninghamellaceae</taxon>
        <taxon>Absidia</taxon>
    </lineage>
</organism>
<name>A0A168RUT9_ABSGL</name>
<dbReference type="Gene3D" id="2.40.10.120">
    <property type="match status" value="1"/>
</dbReference>
<evidence type="ECO:0000256" key="2">
    <source>
        <dbReference type="ARBA" id="ARBA00004123"/>
    </source>
</evidence>
<dbReference type="InterPro" id="IPR041489">
    <property type="entry name" value="PDZ_6"/>
</dbReference>
<dbReference type="GO" id="GO:0006508">
    <property type="term" value="P:proteolysis"/>
    <property type="evidence" value="ECO:0007669"/>
    <property type="project" value="UniProtKB-KW"/>
</dbReference>
<dbReference type="CDD" id="cd06719">
    <property type="entry name" value="PDZ2-4_Nma111p-like"/>
    <property type="match status" value="1"/>
</dbReference>
<evidence type="ECO:0000313" key="9">
    <source>
        <dbReference type="Proteomes" id="UP000078561"/>
    </source>
</evidence>
<dbReference type="PRINTS" id="PR00834">
    <property type="entry name" value="PROTEASES2C"/>
</dbReference>
<evidence type="ECO:0000256" key="1">
    <source>
        <dbReference type="ARBA" id="ARBA00002558"/>
    </source>
</evidence>
<dbReference type="InterPro" id="IPR025926">
    <property type="entry name" value="PDZ-like_dom"/>
</dbReference>
<dbReference type="Pfam" id="PF12812">
    <property type="entry name" value="PDZ_1"/>
    <property type="match status" value="1"/>
</dbReference>
<reference evidence="8" key="1">
    <citation type="submission" date="2016-04" db="EMBL/GenBank/DDBJ databases">
        <authorList>
            <person name="Evans L.H."/>
            <person name="Alamgir A."/>
            <person name="Owens N."/>
            <person name="Weber N.D."/>
            <person name="Virtaneva K."/>
            <person name="Barbian K."/>
            <person name="Babar A."/>
            <person name="Rosenke K."/>
        </authorList>
    </citation>
    <scope>NUCLEOTIDE SEQUENCE [LARGE SCALE GENOMIC DNA]</scope>
    <source>
        <strain evidence="8">CBS 101.48</strain>
    </source>
</reference>
<dbReference type="GO" id="GO:0005634">
    <property type="term" value="C:nucleus"/>
    <property type="evidence" value="ECO:0007669"/>
    <property type="project" value="UniProtKB-SubCell"/>
</dbReference>
<gene>
    <name evidence="8" type="primary">ABSGL_13067.1 scaffold 13659</name>
</gene>
<evidence type="ECO:0000256" key="6">
    <source>
        <dbReference type="ARBA" id="ARBA00023242"/>
    </source>
</evidence>
<dbReference type="Gene3D" id="2.30.42.10">
    <property type="match status" value="3"/>
</dbReference>
<dbReference type="PANTHER" id="PTHR46366">
    <property type="entry name" value="PRO-APOPTOTIC SERINE PROTEASE NMA111"/>
    <property type="match status" value="1"/>
</dbReference>
<comment type="function">
    <text evidence="1">Nuclear serine protease which mediates apoptosis.</text>
</comment>